<evidence type="ECO:0000313" key="2">
    <source>
        <dbReference type="EMBL" id="KAK2105360.1"/>
    </source>
</evidence>
<keyword evidence="3" id="KW-1185">Reference proteome</keyword>
<name>A0ABQ9V8G8_SAGOE</name>
<proteinExistence type="predicted"/>
<comment type="caution">
    <text evidence="2">The sequence shown here is derived from an EMBL/GenBank/DDBJ whole genome shotgun (WGS) entry which is preliminary data.</text>
</comment>
<organism evidence="2 3">
    <name type="scientific">Saguinus oedipus</name>
    <name type="common">Cotton-top tamarin</name>
    <name type="synonym">Oedipomidas oedipus</name>
    <dbReference type="NCBI Taxonomy" id="9490"/>
    <lineage>
        <taxon>Eukaryota</taxon>
        <taxon>Metazoa</taxon>
        <taxon>Chordata</taxon>
        <taxon>Craniata</taxon>
        <taxon>Vertebrata</taxon>
        <taxon>Euteleostomi</taxon>
        <taxon>Mammalia</taxon>
        <taxon>Eutheria</taxon>
        <taxon>Euarchontoglires</taxon>
        <taxon>Primates</taxon>
        <taxon>Haplorrhini</taxon>
        <taxon>Platyrrhini</taxon>
        <taxon>Cebidae</taxon>
        <taxon>Callitrichinae</taxon>
        <taxon>Saguinus</taxon>
    </lineage>
</organism>
<evidence type="ECO:0000256" key="1">
    <source>
        <dbReference type="SAM" id="MobiDB-lite"/>
    </source>
</evidence>
<reference evidence="2 3" key="1">
    <citation type="submission" date="2023-05" db="EMBL/GenBank/DDBJ databases">
        <title>B98-5 Cell Line De Novo Hybrid Assembly: An Optical Mapping Approach.</title>
        <authorList>
            <person name="Kananen K."/>
            <person name="Auerbach J.A."/>
            <person name="Kautto E."/>
            <person name="Blachly J.S."/>
        </authorList>
    </citation>
    <scope>NUCLEOTIDE SEQUENCE [LARGE SCALE GENOMIC DNA]</scope>
    <source>
        <strain evidence="2">B95-8</strain>
        <tissue evidence="2">Cell line</tissue>
    </source>
</reference>
<gene>
    <name evidence="2" type="ORF">P7K49_014874</name>
</gene>
<protein>
    <submittedName>
        <fullName evidence="2">Uncharacterized protein</fullName>
    </submittedName>
</protein>
<feature type="region of interest" description="Disordered" evidence="1">
    <location>
        <begin position="64"/>
        <end position="91"/>
    </location>
</feature>
<sequence length="185" mass="20610">MHSNKKMHHQQVESAIAIITGVVITSPPPSHHSVMACFLDNGLNGFSLNKSKTQNQRNLKAEMREAETQSAAETQNAAETHRNTQPNSPVDRLTKNGICHFNNDEYRTICLPGQFLLHHTLRKNPTHITGIIPAEELQKSPHPLPSPDRAMAVPAQTYFPSSPDKTRHSWGSPWDPLHALPLVPM</sequence>
<feature type="compositionally biased region" description="Polar residues" evidence="1">
    <location>
        <begin position="68"/>
        <end position="88"/>
    </location>
</feature>
<evidence type="ECO:0000313" key="3">
    <source>
        <dbReference type="Proteomes" id="UP001266305"/>
    </source>
</evidence>
<dbReference type="EMBL" id="JASSZA010000007">
    <property type="protein sequence ID" value="KAK2105360.1"/>
    <property type="molecule type" value="Genomic_DNA"/>
</dbReference>
<accession>A0ABQ9V8G8</accession>
<dbReference type="Proteomes" id="UP001266305">
    <property type="component" value="Unassembled WGS sequence"/>
</dbReference>